<keyword evidence="3" id="KW-0378">Hydrolase</keyword>
<proteinExistence type="predicted"/>
<evidence type="ECO:0000259" key="2">
    <source>
        <dbReference type="Pfam" id="PF03161"/>
    </source>
</evidence>
<dbReference type="GO" id="GO:0004519">
    <property type="term" value="F:endonuclease activity"/>
    <property type="evidence" value="ECO:0007669"/>
    <property type="project" value="UniProtKB-KW"/>
</dbReference>
<dbReference type="InterPro" id="IPR004860">
    <property type="entry name" value="LAGLIDADG_dom"/>
</dbReference>
<keyword evidence="3" id="KW-0496">Mitochondrion</keyword>
<dbReference type="EMBL" id="MK623258">
    <property type="protein sequence ID" value="QEG57069.1"/>
    <property type="molecule type" value="Genomic_DNA"/>
</dbReference>
<dbReference type="Pfam" id="PF03161">
    <property type="entry name" value="LAGLIDADG_2"/>
    <property type="match status" value="1"/>
</dbReference>
<accession>A0A5B9RCQ0</accession>
<dbReference type="InterPro" id="IPR027434">
    <property type="entry name" value="Homing_endonucl"/>
</dbReference>
<protein>
    <submittedName>
        <fullName evidence="3">LAGLIDADG homing endonuclease</fullName>
    </submittedName>
</protein>
<keyword evidence="3" id="KW-0255">Endonuclease</keyword>
<dbReference type="Gene3D" id="3.10.28.10">
    <property type="entry name" value="Homing endonucleases"/>
    <property type="match status" value="2"/>
</dbReference>
<keyword evidence="3" id="KW-0540">Nuclease</keyword>
<geneLocation type="mitochondrion" evidence="3"/>
<comment type="function">
    <text evidence="1">Mitochondrial DNA endonuclease involved in intron homing.</text>
</comment>
<gene>
    <name evidence="3" type="ORF">Fomme_000069</name>
</gene>
<name>A0A5B9RCQ0_9AGAM</name>
<feature type="domain" description="Homing endonuclease LAGLIDADG" evidence="2">
    <location>
        <begin position="59"/>
        <end position="237"/>
    </location>
</feature>
<dbReference type="SUPFAM" id="SSF55608">
    <property type="entry name" value="Homing endonucleases"/>
    <property type="match status" value="1"/>
</dbReference>
<dbReference type="AlphaFoldDB" id="A0A5B9RCQ0"/>
<evidence type="ECO:0000256" key="1">
    <source>
        <dbReference type="ARBA" id="ARBA00002670"/>
    </source>
</evidence>
<reference evidence="3" key="1">
    <citation type="submission" date="2019-03" db="EMBL/GenBank/DDBJ databases">
        <title>Evidence of extensive intraspecific noncoding reshuffling in a 169kb mitochondrial genome of basidiomycete fungus.</title>
        <authorList>
            <person name="Lee H.-H."/>
            <person name="Ke H.-M."/>
            <person name="Lin C.-Y.I."/>
            <person name="Lee T.J."/>
            <person name="Chung C.-L."/>
            <person name="Tsai I.J."/>
        </authorList>
    </citation>
    <scope>NUCLEOTIDE SEQUENCE</scope>
    <source>
        <strain evidence="3">MF3/22</strain>
    </source>
</reference>
<organism evidence="3">
    <name type="scientific">Fomitiporia mediterranea</name>
    <dbReference type="NCBI Taxonomy" id="208960"/>
    <lineage>
        <taxon>Eukaryota</taxon>
        <taxon>Fungi</taxon>
        <taxon>Dikarya</taxon>
        <taxon>Basidiomycota</taxon>
        <taxon>Agaricomycotina</taxon>
        <taxon>Agaricomycetes</taxon>
        <taxon>Hymenochaetales</taxon>
        <taxon>Hymenochaetaceae</taxon>
        <taxon>Fomitiporia</taxon>
    </lineage>
</organism>
<sequence length="255" mass="29697">MLECLKWYNFDEIYIFKFFDENNNFCLLGGLISINDKNITKNKLTSYQRIGPHNLDIISIIIGSVLGDTQLEKRSRGTGTRIIFEQSNKNVEYLMWFHNYLSSRGYCNSQKPKLKTRIKKDNKVLYHYRINSYTYSSFNWLHEMFYTINIKTNKLVKVVPLNIEKYLTPLALAIWFMDDGSKLGSGVRIAANNFTLKEVQFLCEVLFKNYNLTSTVHVGGKNKGYVLYIHSKSVPLFSSVIKSYMVPSLYYKLGC</sequence>
<evidence type="ECO:0000313" key="3">
    <source>
        <dbReference type="EMBL" id="QEG57069.1"/>
    </source>
</evidence>